<proteinExistence type="predicted"/>
<keyword evidence="2" id="KW-1185">Reference proteome</keyword>
<gene>
    <name evidence="1" type="ORF">Glove_28g12</name>
</gene>
<comment type="caution">
    <text evidence="1">The sequence shown here is derived from an EMBL/GenBank/DDBJ whole genome shotgun (WGS) entry which is preliminary data.</text>
</comment>
<accession>A0A397JIV8</accession>
<reference evidence="1 2" key="1">
    <citation type="submission" date="2018-08" db="EMBL/GenBank/DDBJ databases">
        <title>Genome and evolution of the arbuscular mycorrhizal fungus Diversispora epigaea (formerly Glomus versiforme) and its bacterial endosymbionts.</title>
        <authorList>
            <person name="Sun X."/>
            <person name="Fei Z."/>
            <person name="Harrison M."/>
        </authorList>
    </citation>
    <scope>NUCLEOTIDE SEQUENCE [LARGE SCALE GENOMIC DNA]</scope>
    <source>
        <strain evidence="1 2">IT104</strain>
    </source>
</reference>
<evidence type="ECO:0000313" key="2">
    <source>
        <dbReference type="Proteomes" id="UP000266861"/>
    </source>
</evidence>
<dbReference type="AlphaFoldDB" id="A0A397JIV8"/>
<name>A0A397JIV8_9GLOM</name>
<organism evidence="1 2">
    <name type="scientific">Diversispora epigaea</name>
    <dbReference type="NCBI Taxonomy" id="1348612"/>
    <lineage>
        <taxon>Eukaryota</taxon>
        <taxon>Fungi</taxon>
        <taxon>Fungi incertae sedis</taxon>
        <taxon>Mucoromycota</taxon>
        <taxon>Glomeromycotina</taxon>
        <taxon>Glomeromycetes</taxon>
        <taxon>Diversisporales</taxon>
        <taxon>Diversisporaceae</taxon>
        <taxon>Diversispora</taxon>
    </lineage>
</organism>
<dbReference type="Proteomes" id="UP000266861">
    <property type="component" value="Unassembled WGS sequence"/>
</dbReference>
<evidence type="ECO:0000313" key="1">
    <source>
        <dbReference type="EMBL" id="RHZ87931.1"/>
    </source>
</evidence>
<sequence>MSIIERFKIGSQKRSPYIMVSDIDASSTNLNDVILQIRDGEHITQENSDVTIDLPKMNPN</sequence>
<protein>
    <submittedName>
        <fullName evidence="1">Uncharacterized protein</fullName>
    </submittedName>
</protein>
<dbReference type="EMBL" id="PQFF01000026">
    <property type="protein sequence ID" value="RHZ87931.1"/>
    <property type="molecule type" value="Genomic_DNA"/>
</dbReference>